<evidence type="ECO:0000313" key="2">
    <source>
        <dbReference type="EMBL" id="PIQ68555.1"/>
    </source>
</evidence>
<name>A0A2H0KBF6_9BACT</name>
<dbReference type="EMBL" id="PCVG01000044">
    <property type="protein sequence ID" value="PIQ68555.1"/>
    <property type="molecule type" value="Genomic_DNA"/>
</dbReference>
<dbReference type="AlphaFoldDB" id="A0A2H0KBF6"/>
<gene>
    <name evidence="2" type="ORF">COV91_03440</name>
</gene>
<keyword evidence="1" id="KW-0732">Signal</keyword>
<sequence>MNYKTKFILFLLLNFLIIPAHAQANDLDYQNVETFAPSDYLLGSHGRRKDPIFDEYRTIDLNLDLGLGADCGRISVKNTMKAALQNILDARYLGDMGKDILAASPMLLTCYFSPTWCSILKHSRIRANFLAQLRMNQCKAIDSYTDSKVTEFYEQRADCVRKANQQSGGNFERSMESCKNYWDADIADWSGDGKTPENRLIESTAKWAGFKGQKAERIVNLTKAFIGDTVIKRGSISVDYGPHRVQLTPRTYLMDVRKDTHAKLCGGLIKRIIELGGHRSNVYQLVSDKDLDGLSGSAGHHLVDRQTILSLAYLPHSKREVACKKLSDAIAMTVFSDDMGRTLDFTSSKLTTNPHLPSKRQVEAVRKTKVLKDQIEMTLALEKQNSDPLNQVLYQINKEGEKYQKVVVEEELSVDRNTSFTKKLDNLFFDCADGIGCHKDNY</sequence>
<accession>A0A2H0KBF6</accession>
<reference evidence="2 3" key="1">
    <citation type="submission" date="2017-09" db="EMBL/GenBank/DDBJ databases">
        <title>Depth-based differentiation of microbial function through sediment-hosted aquifers and enrichment of novel symbionts in the deep terrestrial subsurface.</title>
        <authorList>
            <person name="Probst A.J."/>
            <person name="Ladd B."/>
            <person name="Jarett J.K."/>
            <person name="Geller-Mcgrath D.E."/>
            <person name="Sieber C.M."/>
            <person name="Emerson J.B."/>
            <person name="Anantharaman K."/>
            <person name="Thomas B.C."/>
            <person name="Malmstrom R."/>
            <person name="Stieglmeier M."/>
            <person name="Klingl A."/>
            <person name="Woyke T."/>
            <person name="Ryan C.M."/>
            <person name="Banfield J.F."/>
        </authorList>
    </citation>
    <scope>NUCLEOTIDE SEQUENCE [LARGE SCALE GENOMIC DNA]</scope>
    <source>
        <strain evidence="2">CG11_big_fil_rev_8_21_14_0_20_46_11</strain>
    </source>
</reference>
<feature type="chain" id="PRO_5013897120" evidence="1">
    <location>
        <begin position="23"/>
        <end position="442"/>
    </location>
</feature>
<comment type="caution">
    <text evidence="2">The sequence shown here is derived from an EMBL/GenBank/DDBJ whole genome shotgun (WGS) entry which is preliminary data.</text>
</comment>
<proteinExistence type="predicted"/>
<organism evidence="2 3">
    <name type="scientific">Candidatus Taylorbacteria bacterium CG11_big_fil_rev_8_21_14_0_20_46_11</name>
    <dbReference type="NCBI Taxonomy" id="1975025"/>
    <lineage>
        <taxon>Bacteria</taxon>
        <taxon>Candidatus Tayloriibacteriota</taxon>
    </lineage>
</organism>
<protein>
    <submittedName>
        <fullName evidence="2">Uncharacterized protein</fullName>
    </submittedName>
</protein>
<dbReference type="Proteomes" id="UP000229342">
    <property type="component" value="Unassembled WGS sequence"/>
</dbReference>
<feature type="signal peptide" evidence="1">
    <location>
        <begin position="1"/>
        <end position="22"/>
    </location>
</feature>
<evidence type="ECO:0000256" key="1">
    <source>
        <dbReference type="SAM" id="SignalP"/>
    </source>
</evidence>
<evidence type="ECO:0000313" key="3">
    <source>
        <dbReference type="Proteomes" id="UP000229342"/>
    </source>
</evidence>